<evidence type="ECO:0000313" key="16">
    <source>
        <dbReference type="Proteomes" id="UP001633002"/>
    </source>
</evidence>
<dbReference type="GO" id="GO:0007031">
    <property type="term" value="P:peroxisome organization"/>
    <property type="evidence" value="ECO:0007669"/>
    <property type="project" value="UniProtKB-KW"/>
</dbReference>
<evidence type="ECO:0000256" key="9">
    <source>
        <dbReference type="ARBA" id="ARBA00023136"/>
    </source>
</evidence>
<dbReference type="InterPro" id="IPR003959">
    <property type="entry name" value="ATPase_AAA_core"/>
</dbReference>
<evidence type="ECO:0000256" key="13">
    <source>
        <dbReference type="SAM" id="MobiDB-lite"/>
    </source>
</evidence>
<evidence type="ECO:0000256" key="3">
    <source>
        <dbReference type="ARBA" id="ARBA00022448"/>
    </source>
</evidence>
<evidence type="ECO:0000256" key="6">
    <source>
        <dbReference type="ARBA" id="ARBA00022801"/>
    </source>
</evidence>
<keyword evidence="9" id="KW-0472">Membrane</keyword>
<keyword evidence="7" id="KW-0067">ATP-binding</keyword>
<dbReference type="Pfam" id="PF17862">
    <property type="entry name" value="AAA_lid_3"/>
    <property type="match status" value="1"/>
</dbReference>
<comment type="subcellular location">
    <subcellularLocation>
        <location evidence="1">Membrane</location>
    </subcellularLocation>
</comment>
<dbReference type="InterPro" id="IPR009010">
    <property type="entry name" value="Asp_de-COase-like_dom_sf"/>
</dbReference>
<dbReference type="SUPFAM" id="SSF50692">
    <property type="entry name" value="ADC-like"/>
    <property type="match status" value="1"/>
</dbReference>
<feature type="region of interest" description="Disordered" evidence="13">
    <location>
        <begin position="301"/>
        <end position="342"/>
    </location>
</feature>
<sequence length="1254" mass="135692">MLDFKVTTFFKESRERNFSGWIGRSEPKSSVCRDKGLAVGGSNKSGGRIMEVDVRRIGLQSCFVALPPSLLELLLSGSQCPSFPVVLELRPVARSGVSTPLFVAWNGAASTSPHIEVAESLAECLGLLSGTRVRVRARSDVAEAETVVVEPATEDDWEILELNAEYLEDHILSEVGVLHEGQQFPVWVTGKVVLKLQVTSTVPQGIVKLVPGAEVVVAPKKREVTAVHEVADDESSSEEPPLVSVRDAWLRVQELDSSLIQALNLEKIKCSTTPSTTVYISPETRKSLSFEDVQFVVVSTGQAEENPSKRRARGGSLMRGGNREQHHSKNDRVYVDDASDDEEEIPPRRAVVRLLTREDVAAGHVMVGFTLRLHIGITVHMPVQLRAVVPQKKMTRPQSFEVLPVLFHVIEREEHAAAGREDGLARRASARTLEDIEDESLVYTRQGSRSRWQGHRNLIAATAGSREERSADDDTSILFLLRSWLEAQLILAGRSPDDKEGIPVATESVIHIRVGSRSPPQTSEEYRRLQSASIMEVLSKPSSKSRGGARNFLFLLSAKTGNAGGGNQRGDSKQTSQRDGQYPAYFFLNRDMLAESAMLGKEGGPEDKSDNNVVHQSRPCYLTCASSLDSEVSEGAALASLSWLEAPALEALTRLKIQLSYSLRNKMKLLGTPLPGFVLLHGPPACGKTQLAMALARALEDDPEVLAHRVMVPCAELVGEQAMLIREVLHNAVLEAVHHAPSLIILDDLDALLSAGESEGPEPSIAVLSIAEYIADLMDLCQGRRDSSFSTAAVAFLGVAKAPTALPRCLCLSGRLDYYIQLPSPAATERAAILTQVLTSRGLECSAAAATKAAASCDGADATDMELLVDRAVHAAASRFLSTKRNKEESPRQSESTISPLVGEEDPAGASGNAEESQSGNNTLRKSKFEILDEDFSVALEDFVPVAMRGIGKSGHQLSHVGWEDVGGLEATRAALQETLEMPVKYSRIFATAPLRLRTGVLLYGPPGCGKTHIVGAAAAACSLRLLSVKGPELLNKYIGASEQGVRDIFAKAAAASPCILFFDEFDAIAPKRGHDNTGVTDRVVNQLLTELDGVEALTGVFVFAATSRPDLLDAALLRPGRLDRLLFCDFPSLDERLSILNVLARKLPLAEDVDLHVVASLTEGFSGADLQAILSDAQLESVHAFLDDPTNKSQSPDQKPVITMAILKETLMKARPSVPEAERRRLNSVYDSFVGAKTASKSRDVKGKRATLA</sequence>
<evidence type="ECO:0000259" key="14">
    <source>
        <dbReference type="SMART" id="SM00382"/>
    </source>
</evidence>
<dbReference type="InterPro" id="IPR041569">
    <property type="entry name" value="AAA_lid_3"/>
</dbReference>
<keyword evidence="3" id="KW-0813">Transport</keyword>
<dbReference type="GO" id="GO:0005524">
    <property type="term" value="F:ATP binding"/>
    <property type="evidence" value="ECO:0007669"/>
    <property type="project" value="UniProtKB-KW"/>
</dbReference>
<dbReference type="InterPro" id="IPR029067">
    <property type="entry name" value="CDC48_domain_2-like_sf"/>
</dbReference>
<evidence type="ECO:0000256" key="2">
    <source>
        <dbReference type="ARBA" id="ARBA00006914"/>
    </source>
</evidence>
<dbReference type="InterPro" id="IPR050168">
    <property type="entry name" value="AAA_ATPase_domain"/>
</dbReference>
<proteinExistence type="inferred from homology"/>
<accession>A0ABD3HLC6</accession>
<dbReference type="Proteomes" id="UP001633002">
    <property type="component" value="Unassembled WGS sequence"/>
</dbReference>
<reference evidence="15 16" key="1">
    <citation type="submission" date="2024-09" db="EMBL/GenBank/DDBJ databases">
        <title>Chromosome-scale assembly of Riccia sorocarpa.</title>
        <authorList>
            <person name="Paukszto L."/>
        </authorList>
    </citation>
    <scope>NUCLEOTIDE SEQUENCE [LARGE SCALE GENOMIC DNA]</scope>
    <source>
        <strain evidence="15">LP-2024</strain>
        <tissue evidence="15">Aerial parts of the thallus</tissue>
    </source>
</reference>
<keyword evidence="5" id="KW-0547">Nucleotide-binding</keyword>
<dbReference type="Gene3D" id="3.40.50.300">
    <property type="entry name" value="P-loop containing nucleotide triphosphate hydrolases"/>
    <property type="match status" value="2"/>
</dbReference>
<dbReference type="InterPro" id="IPR003960">
    <property type="entry name" value="ATPase_AAA_CS"/>
</dbReference>
<feature type="region of interest" description="Disordered" evidence="13">
    <location>
        <begin position="882"/>
        <end position="922"/>
    </location>
</feature>
<organism evidence="15 16">
    <name type="scientific">Riccia sorocarpa</name>
    <dbReference type="NCBI Taxonomy" id="122646"/>
    <lineage>
        <taxon>Eukaryota</taxon>
        <taxon>Viridiplantae</taxon>
        <taxon>Streptophyta</taxon>
        <taxon>Embryophyta</taxon>
        <taxon>Marchantiophyta</taxon>
        <taxon>Marchantiopsida</taxon>
        <taxon>Marchantiidae</taxon>
        <taxon>Marchantiales</taxon>
        <taxon>Ricciaceae</taxon>
        <taxon>Riccia</taxon>
    </lineage>
</organism>
<comment type="similarity">
    <text evidence="2">Belongs to the AAA ATPase family.</text>
</comment>
<comment type="caution">
    <text evidence="15">The sequence shown here is derived from an EMBL/GenBank/DDBJ whole genome shotgun (WGS) entry which is preliminary data.</text>
</comment>
<dbReference type="AlphaFoldDB" id="A0ABD3HLC6"/>
<gene>
    <name evidence="15" type="ORF">R1sor_004562</name>
</gene>
<evidence type="ECO:0000256" key="5">
    <source>
        <dbReference type="ARBA" id="ARBA00022741"/>
    </source>
</evidence>
<dbReference type="InterPro" id="IPR015342">
    <property type="entry name" value="PEX1-N_C-lobe"/>
</dbReference>
<keyword evidence="4" id="KW-0962">Peroxisome biogenesis</keyword>
<evidence type="ECO:0000256" key="8">
    <source>
        <dbReference type="ARBA" id="ARBA00022927"/>
    </source>
</evidence>
<dbReference type="PANTHER" id="PTHR23077">
    <property type="entry name" value="AAA-FAMILY ATPASE"/>
    <property type="match status" value="1"/>
</dbReference>
<dbReference type="Gene3D" id="1.10.8.60">
    <property type="match status" value="2"/>
</dbReference>
<keyword evidence="16" id="KW-1185">Reference proteome</keyword>
<dbReference type="InterPro" id="IPR003593">
    <property type="entry name" value="AAA+_ATPase"/>
</dbReference>
<comment type="catalytic activity">
    <reaction evidence="12">
        <text>ATP + H2O = ADP + phosphate + H(+)</text>
        <dbReference type="Rhea" id="RHEA:13065"/>
        <dbReference type="ChEBI" id="CHEBI:15377"/>
        <dbReference type="ChEBI" id="CHEBI:15378"/>
        <dbReference type="ChEBI" id="CHEBI:30616"/>
        <dbReference type="ChEBI" id="CHEBI:43474"/>
        <dbReference type="ChEBI" id="CHEBI:456216"/>
    </reaction>
    <physiologicalReaction direction="left-to-right" evidence="12">
        <dbReference type="Rhea" id="RHEA:13066"/>
    </physiologicalReaction>
</comment>
<protein>
    <recommendedName>
        <fullName evidence="11">Peroxisomal ATPase PEX1</fullName>
    </recommendedName>
    <alternativeName>
        <fullName evidence="10">Peroxin-1</fullName>
    </alternativeName>
</protein>
<feature type="domain" description="AAA+ ATPase" evidence="14">
    <location>
        <begin position="997"/>
        <end position="1133"/>
    </location>
</feature>
<evidence type="ECO:0000313" key="15">
    <source>
        <dbReference type="EMBL" id="KAL3690911.1"/>
    </source>
</evidence>
<evidence type="ECO:0000256" key="4">
    <source>
        <dbReference type="ARBA" id="ARBA00022593"/>
    </source>
</evidence>
<evidence type="ECO:0000256" key="12">
    <source>
        <dbReference type="ARBA" id="ARBA00048778"/>
    </source>
</evidence>
<evidence type="ECO:0000256" key="7">
    <source>
        <dbReference type="ARBA" id="ARBA00022840"/>
    </source>
</evidence>
<dbReference type="PROSITE" id="PS00674">
    <property type="entry name" value="AAA"/>
    <property type="match status" value="1"/>
</dbReference>
<dbReference type="PANTHER" id="PTHR23077:SF12">
    <property type="entry name" value="PEROXISOMAL ATPASE PEX1"/>
    <property type="match status" value="1"/>
</dbReference>
<dbReference type="SUPFAM" id="SSF52540">
    <property type="entry name" value="P-loop containing nucleoside triphosphate hydrolases"/>
    <property type="match status" value="2"/>
</dbReference>
<dbReference type="Pfam" id="PF09262">
    <property type="entry name" value="PEX-1N"/>
    <property type="match status" value="1"/>
</dbReference>
<dbReference type="GO" id="GO:0015031">
    <property type="term" value="P:protein transport"/>
    <property type="evidence" value="ECO:0007669"/>
    <property type="project" value="UniProtKB-KW"/>
</dbReference>
<dbReference type="GO" id="GO:0016787">
    <property type="term" value="F:hydrolase activity"/>
    <property type="evidence" value="ECO:0007669"/>
    <property type="project" value="UniProtKB-KW"/>
</dbReference>
<dbReference type="GO" id="GO:0016020">
    <property type="term" value="C:membrane"/>
    <property type="evidence" value="ECO:0007669"/>
    <property type="project" value="UniProtKB-SubCell"/>
</dbReference>
<dbReference type="Gene3D" id="3.10.330.10">
    <property type="match status" value="1"/>
</dbReference>
<dbReference type="InterPro" id="IPR027417">
    <property type="entry name" value="P-loop_NTPase"/>
</dbReference>
<keyword evidence="6" id="KW-0378">Hydrolase</keyword>
<name>A0ABD3HLC6_9MARC</name>
<dbReference type="SMART" id="SM00382">
    <property type="entry name" value="AAA"/>
    <property type="match status" value="2"/>
</dbReference>
<feature type="compositionally biased region" description="Basic and acidic residues" evidence="13">
    <location>
        <begin position="321"/>
        <end position="335"/>
    </location>
</feature>
<evidence type="ECO:0000256" key="1">
    <source>
        <dbReference type="ARBA" id="ARBA00004370"/>
    </source>
</evidence>
<keyword evidence="8" id="KW-0653">Protein transport</keyword>
<dbReference type="FunFam" id="3.40.50.300:FF:000149">
    <property type="entry name" value="Nuclear valosin-containing protein-like"/>
    <property type="match status" value="1"/>
</dbReference>
<feature type="domain" description="AAA+ ATPase" evidence="14">
    <location>
        <begin position="674"/>
        <end position="843"/>
    </location>
</feature>
<dbReference type="Pfam" id="PF00004">
    <property type="entry name" value="AAA"/>
    <property type="match status" value="2"/>
</dbReference>
<evidence type="ECO:0000256" key="11">
    <source>
        <dbReference type="ARBA" id="ARBA00034532"/>
    </source>
</evidence>
<dbReference type="EMBL" id="JBJQOH010000003">
    <property type="protein sequence ID" value="KAL3690911.1"/>
    <property type="molecule type" value="Genomic_DNA"/>
</dbReference>
<dbReference type="SUPFAM" id="SSF54585">
    <property type="entry name" value="Cdc48 domain 2-like"/>
    <property type="match status" value="1"/>
</dbReference>
<evidence type="ECO:0000256" key="10">
    <source>
        <dbReference type="ARBA" id="ARBA00032509"/>
    </source>
</evidence>